<reference evidence="1" key="4">
    <citation type="submission" date="2025-09" db="UniProtKB">
        <authorList>
            <consortium name="Ensembl"/>
        </authorList>
    </citation>
    <scope>IDENTIFICATION</scope>
</reference>
<dbReference type="HOGENOM" id="CLU_2891619_0_0_1"/>
<accession>H2Y1S0</accession>
<dbReference type="InParanoid" id="H2Y1S0"/>
<name>H2Y1S0_CIOIN</name>
<proteinExistence type="predicted"/>
<dbReference type="Proteomes" id="UP000008144">
    <property type="component" value="Chromosome 1"/>
</dbReference>
<dbReference type="EMBL" id="EAAA01000217">
    <property type="status" value="NOT_ANNOTATED_CDS"/>
    <property type="molecule type" value="Genomic_DNA"/>
</dbReference>
<sequence>RNFVSRLKKVYNLKRSLRILTRLFQQTVGHFIRKRSYIKARRFQSSVKHQIAYEAGQLCYSPW</sequence>
<reference evidence="1" key="2">
    <citation type="journal article" date="2008" name="Genome Biol.">
        <title>Improved genome assembly and evidence-based global gene model set for the chordate Ciona intestinalis: new insight into intron and operon populations.</title>
        <authorList>
            <person name="Satou Y."/>
            <person name="Mineta K."/>
            <person name="Ogasawara M."/>
            <person name="Sasakura Y."/>
            <person name="Shoguchi E."/>
            <person name="Ueno K."/>
            <person name="Yamada L."/>
            <person name="Matsumoto J."/>
            <person name="Wasserscheid J."/>
            <person name="Dewar K."/>
            <person name="Wiley G.B."/>
            <person name="Macmil S.L."/>
            <person name="Roe B.A."/>
            <person name="Zeller R.W."/>
            <person name="Hastings K.E."/>
            <person name="Lemaire P."/>
            <person name="Lindquist E."/>
            <person name="Endo T."/>
            <person name="Hotta K."/>
            <person name="Inaba K."/>
        </authorList>
    </citation>
    <scope>NUCLEOTIDE SEQUENCE [LARGE SCALE GENOMIC DNA]</scope>
    <source>
        <strain evidence="1">wild type</strain>
    </source>
</reference>
<reference evidence="1" key="3">
    <citation type="submission" date="2025-08" db="UniProtKB">
        <authorList>
            <consortium name="Ensembl"/>
        </authorList>
    </citation>
    <scope>IDENTIFICATION</scope>
</reference>
<organism evidence="1 2">
    <name type="scientific">Ciona intestinalis</name>
    <name type="common">Transparent sea squirt</name>
    <name type="synonym">Ascidia intestinalis</name>
    <dbReference type="NCBI Taxonomy" id="7719"/>
    <lineage>
        <taxon>Eukaryota</taxon>
        <taxon>Metazoa</taxon>
        <taxon>Chordata</taxon>
        <taxon>Tunicata</taxon>
        <taxon>Ascidiacea</taxon>
        <taxon>Phlebobranchia</taxon>
        <taxon>Cionidae</taxon>
        <taxon>Ciona</taxon>
    </lineage>
</organism>
<keyword evidence="2" id="KW-1185">Reference proteome</keyword>
<dbReference type="Ensembl" id="ENSCINT00000031837.1">
    <property type="protein sequence ID" value="ENSCINP00000035854.1"/>
    <property type="gene ID" value="ENSCING00000019246.1"/>
</dbReference>
<dbReference type="AlphaFoldDB" id="H2Y1S0"/>
<reference evidence="2" key="1">
    <citation type="journal article" date="2002" name="Science">
        <title>The draft genome of Ciona intestinalis: insights into chordate and vertebrate origins.</title>
        <authorList>
            <person name="Dehal P."/>
            <person name="Satou Y."/>
            <person name="Campbell R.K."/>
            <person name="Chapman J."/>
            <person name="Degnan B."/>
            <person name="De Tomaso A."/>
            <person name="Davidson B."/>
            <person name="Di Gregorio A."/>
            <person name="Gelpke M."/>
            <person name="Goodstein D.M."/>
            <person name="Harafuji N."/>
            <person name="Hastings K.E."/>
            <person name="Ho I."/>
            <person name="Hotta K."/>
            <person name="Huang W."/>
            <person name="Kawashima T."/>
            <person name="Lemaire P."/>
            <person name="Martinez D."/>
            <person name="Meinertzhagen I.A."/>
            <person name="Necula S."/>
            <person name="Nonaka M."/>
            <person name="Putnam N."/>
            <person name="Rash S."/>
            <person name="Saiga H."/>
            <person name="Satake M."/>
            <person name="Terry A."/>
            <person name="Yamada L."/>
            <person name="Wang H.G."/>
            <person name="Awazu S."/>
            <person name="Azumi K."/>
            <person name="Boore J."/>
            <person name="Branno M."/>
            <person name="Chin-Bow S."/>
            <person name="DeSantis R."/>
            <person name="Doyle S."/>
            <person name="Francino P."/>
            <person name="Keys D.N."/>
            <person name="Haga S."/>
            <person name="Hayashi H."/>
            <person name="Hino K."/>
            <person name="Imai K.S."/>
            <person name="Inaba K."/>
            <person name="Kano S."/>
            <person name="Kobayashi K."/>
            <person name="Kobayashi M."/>
            <person name="Lee B.I."/>
            <person name="Makabe K.W."/>
            <person name="Manohar C."/>
            <person name="Matassi G."/>
            <person name="Medina M."/>
            <person name="Mochizuki Y."/>
            <person name="Mount S."/>
            <person name="Morishita T."/>
            <person name="Miura S."/>
            <person name="Nakayama A."/>
            <person name="Nishizaka S."/>
            <person name="Nomoto H."/>
            <person name="Ohta F."/>
            <person name="Oishi K."/>
            <person name="Rigoutsos I."/>
            <person name="Sano M."/>
            <person name="Sasaki A."/>
            <person name="Sasakura Y."/>
            <person name="Shoguchi E."/>
            <person name="Shin-i T."/>
            <person name="Spagnuolo A."/>
            <person name="Stainier D."/>
            <person name="Suzuki M.M."/>
            <person name="Tassy O."/>
            <person name="Takatori N."/>
            <person name="Tokuoka M."/>
            <person name="Yagi K."/>
            <person name="Yoshizaki F."/>
            <person name="Wada S."/>
            <person name="Zhang C."/>
            <person name="Hyatt P.D."/>
            <person name="Larimer F."/>
            <person name="Detter C."/>
            <person name="Doggett N."/>
            <person name="Glavina T."/>
            <person name="Hawkins T."/>
            <person name="Richardson P."/>
            <person name="Lucas S."/>
            <person name="Kohara Y."/>
            <person name="Levine M."/>
            <person name="Satoh N."/>
            <person name="Rokhsar D.S."/>
        </authorList>
    </citation>
    <scope>NUCLEOTIDE SEQUENCE [LARGE SCALE GENOMIC DNA]</scope>
</reference>
<evidence type="ECO:0000313" key="1">
    <source>
        <dbReference type="Ensembl" id="ENSCINP00000035854.1"/>
    </source>
</evidence>
<protein>
    <submittedName>
        <fullName evidence="1">Uncharacterized protein</fullName>
    </submittedName>
</protein>
<evidence type="ECO:0000313" key="2">
    <source>
        <dbReference type="Proteomes" id="UP000008144"/>
    </source>
</evidence>